<dbReference type="EMBL" id="KQ085952">
    <property type="protein sequence ID" value="KLO13877.1"/>
    <property type="molecule type" value="Genomic_DNA"/>
</dbReference>
<evidence type="ECO:0000313" key="2">
    <source>
        <dbReference type="Proteomes" id="UP000053477"/>
    </source>
</evidence>
<dbReference type="InParanoid" id="A0A0H2RQI3"/>
<reference evidence="1 2" key="1">
    <citation type="submission" date="2015-04" db="EMBL/GenBank/DDBJ databases">
        <title>Complete genome sequence of Schizopora paradoxa KUC8140, a cosmopolitan wood degrader in East Asia.</title>
        <authorList>
            <consortium name="DOE Joint Genome Institute"/>
            <person name="Min B."/>
            <person name="Park H."/>
            <person name="Jang Y."/>
            <person name="Kim J.-J."/>
            <person name="Kim K.H."/>
            <person name="Pangilinan J."/>
            <person name="Lipzen A."/>
            <person name="Riley R."/>
            <person name="Grigoriev I.V."/>
            <person name="Spatafora J.W."/>
            <person name="Choi I.-G."/>
        </authorList>
    </citation>
    <scope>NUCLEOTIDE SEQUENCE [LARGE SCALE GENOMIC DNA]</scope>
    <source>
        <strain evidence="1 2">KUC8140</strain>
    </source>
</reference>
<dbReference type="Proteomes" id="UP000053477">
    <property type="component" value="Unassembled WGS sequence"/>
</dbReference>
<accession>A0A0H2RQI3</accession>
<dbReference type="AlphaFoldDB" id="A0A0H2RQI3"/>
<sequence>MRYPFLIRSSIAHSLTLPSPSPTLLSRSKLLSHKAGRTSACCVAPVASGPTVWQCSARQGDFNLGDRTLTSRVRPRGFICEAHCVL</sequence>
<gene>
    <name evidence="1" type="ORF">SCHPADRAFT_340006</name>
</gene>
<organism evidence="1 2">
    <name type="scientific">Schizopora paradoxa</name>
    <dbReference type="NCBI Taxonomy" id="27342"/>
    <lineage>
        <taxon>Eukaryota</taxon>
        <taxon>Fungi</taxon>
        <taxon>Dikarya</taxon>
        <taxon>Basidiomycota</taxon>
        <taxon>Agaricomycotina</taxon>
        <taxon>Agaricomycetes</taxon>
        <taxon>Hymenochaetales</taxon>
        <taxon>Schizoporaceae</taxon>
        <taxon>Schizopora</taxon>
    </lineage>
</organism>
<protein>
    <submittedName>
        <fullName evidence="1">Uncharacterized protein</fullName>
    </submittedName>
</protein>
<evidence type="ECO:0000313" key="1">
    <source>
        <dbReference type="EMBL" id="KLO13877.1"/>
    </source>
</evidence>
<keyword evidence="2" id="KW-1185">Reference proteome</keyword>
<proteinExistence type="predicted"/>
<name>A0A0H2RQI3_9AGAM</name>